<name>A0AAW1J640_SAPOF</name>
<organism evidence="2 3">
    <name type="scientific">Saponaria officinalis</name>
    <name type="common">Common soapwort</name>
    <name type="synonym">Lychnis saponaria</name>
    <dbReference type="NCBI Taxonomy" id="3572"/>
    <lineage>
        <taxon>Eukaryota</taxon>
        <taxon>Viridiplantae</taxon>
        <taxon>Streptophyta</taxon>
        <taxon>Embryophyta</taxon>
        <taxon>Tracheophyta</taxon>
        <taxon>Spermatophyta</taxon>
        <taxon>Magnoliopsida</taxon>
        <taxon>eudicotyledons</taxon>
        <taxon>Gunneridae</taxon>
        <taxon>Pentapetalae</taxon>
        <taxon>Caryophyllales</taxon>
        <taxon>Caryophyllaceae</taxon>
        <taxon>Caryophylleae</taxon>
        <taxon>Saponaria</taxon>
    </lineage>
</organism>
<dbReference type="InterPro" id="IPR036691">
    <property type="entry name" value="Endo/exonu/phosph_ase_sf"/>
</dbReference>
<dbReference type="Gene3D" id="3.60.10.10">
    <property type="entry name" value="Endonuclease/exonuclease/phosphatase"/>
    <property type="match status" value="1"/>
</dbReference>
<protein>
    <recommendedName>
        <fullName evidence="1">Endonuclease/exonuclease/phosphatase domain-containing protein</fullName>
    </recommendedName>
</protein>
<reference evidence="2" key="1">
    <citation type="submission" date="2024-03" db="EMBL/GenBank/DDBJ databases">
        <title>WGS assembly of Saponaria officinalis var. Norfolk2.</title>
        <authorList>
            <person name="Jenkins J."/>
            <person name="Shu S."/>
            <person name="Grimwood J."/>
            <person name="Barry K."/>
            <person name="Goodstein D."/>
            <person name="Schmutz J."/>
            <person name="Leebens-Mack J."/>
            <person name="Osbourn A."/>
        </authorList>
    </citation>
    <scope>NUCLEOTIDE SEQUENCE [LARGE SCALE GENOMIC DNA]</scope>
    <source>
        <strain evidence="2">JIC</strain>
    </source>
</reference>
<proteinExistence type="predicted"/>
<dbReference type="EMBL" id="JBDFQZ010000008">
    <property type="protein sequence ID" value="KAK9698308.1"/>
    <property type="molecule type" value="Genomic_DNA"/>
</dbReference>
<sequence>MKIGVWNIRGMNDRIKQHEVVDMFRHNNLDLLGINESRVRVGRFESICRQKFKALQVLNYYSHHPNGRLWVLWKRDDLQVQVFDVGDQWVHLQVSEIGMQTYLATFVYGLNDRVGRVPLWDFLKRVTAHIPWVVLGDFNCVRSISEMISCAPPDLPAMDDFNDATCRARLDDLSTHGCQYTWTNKQSDSDRKWMRLDRALVNSDWRLLFPFSYADALCSGVSDHSSIVVTVSASNERGPQQFHFLNCWVEDDHFLPLVADVWKTKMAGCPMFKMFARLKLVKNSLRSLHRSRYSKISDRVIVIQRRLRECQSKISLDPMNLDLWRRRNDSAMIFAN</sequence>
<dbReference type="AlphaFoldDB" id="A0AAW1J640"/>
<evidence type="ECO:0000313" key="3">
    <source>
        <dbReference type="Proteomes" id="UP001443914"/>
    </source>
</evidence>
<gene>
    <name evidence="2" type="ORF">RND81_08G095200</name>
</gene>
<dbReference type="PANTHER" id="PTHR33710">
    <property type="entry name" value="BNAC02G09200D PROTEIN"/>
    <property type="match status" value="1"/>
</dbReference>
<comment type="caution">
    <text evidence="2">The sequence shown here is derived from an EMBL/GenBank/DDBJ whole genome shotgun (WGS) entry which is preliminary data.</text>
</comment>
<accession>A0AAW1J640</accession>
<keyword evidence="3" id="KW-1185">Reference proteome</keyword>
<dbReference type="Proteomes" id="UP001443914">
    <property type="component" value="Unassembled WGS sequence"/>
</dbReference>
<dbReference type="InterPro" id="IPR005135">
    <property type="entry name" value="Endo/exonuclease/phosphatase"/>
</dbReference>
<dbReference type="GO" id="GO:0003824">
    <property type="term" value="F:catalytic activity"/>
    <property type="evidence" value="ECO:0007669"/>
    <property type="project" value="InterPro"/>
</dbReference>
<evidence type="ECO:0000259" key="1">
    <source>
        <dbReference type="Pfam" id="PF03372"/>
    </source>
</evidence>
<dbReference type="SUPFAM" id="SSF56219">
    <property type="entry name" value="DNase I-like"/>
    <property type="match status" value="1"/>
</dbReference>
<evidence type="ECO:0000313" key="2">
    <source>
        <dbReference type="EMBL" id="KAK9698308.1"/>
    </source>
</evidence>
<dbReference type="Pfam" id="PF03372">
    <property type="entry name" value="Exo_endo_phos"/>
    <property type="match status" value="1"/>
</dbReference>
<feature type="domain" description="Endonuclease/exonuclease/phosphatase" evidence="1">
    <location>
        <begin position="6"/>
        <end position="224"/>
    </location>
</feature>
<dbReference type="PANTHER" id="PTHR33710:SF64">
    <property type="entry name" value="ENDONUCLEASE_EXONUCLEASE_PHOSPHATASE DOMAIN-CONTAINING PROTEIN"/>
    <property type="match status" value="1"/>
</dbReference>